<keyword evidence="2" id="KW-1134">Transmembrane beta strand</keyword>
<evidence type="ECO:0000256" key="1">
    <source>
        <dbReference type="ARBA" id="ARBA00007613"/>
    </source>
</evidence>
<accession>A0A0M8MGB0</accession>
<dbReference type="OrthoDB" id="9770517at2"/>
<dbReference type="Pfam" id="PF02321">
    <property type="entry name" value="OEP"/>
    <property type="match status" value="2"/>
</dbReference>
<dbReference type="PATRIC" id="fig|1202724.3.peg.1277"/>
<evidence type="ECO:0000256" key="3">
    <source>
        <dbReference type="SAM" id="Coils"/>
    </source>
</evidence>
<proteinExistence type="inferred from homology"/>
<evidence type="ECO:0000313" key="5">
    <source>
        <dbReference type="Proteomes" id="UP000037755"/>
    </source>
</evidence>
<dbReference type="PROSITE" id="PS51257">
    <property type="entry name" value="PROKAR_LIPOPROTEIN"/>
    <property type="match status" value="1"/>
</dbReference>
<keyword evidence="2" id="KW-0472">Membrane</keyword>
<keyword evidence="5" id="KW-1185">Reference proteome</keyword>
<dbReference type="EMBL" id="LIYD01000005">
    <property type="protein sequence ID" value="KOS05661.1"/>
    <property type="molecule type" value="Genomic_DNA"/>
</dbReference>
<dbReference type="Proteomes" id="UP000037755">
    <property type="component" value="Unassembled WGS sequence"/>
</dbReference>
<dbReference type="AlphaFoldDB" id="A0A0M8MGB0"/>
<protein>
    <submittedName>
        <fullName evidence="4">RND transporter</fullName>
    </submittedName>
</protein>
<dbReference type="NCBIfam" id="TIGR01845">
    <property type="entry name" value="outer_NodT"/>
    <property type="match status" value="1"/>
</dbReference>
<dbReference type="PANTHER" id="PTHR30203">
    <property type="entry name" value="OUTER MEMBRANE CATION EFFLUX PROTEIN"/>
    <property type="match status" value="1"/>
</dbReference>
<comment type="subcellular location">
    <subcellularLocation>
        <location evidence="2">Cell membrane</location>
        <topology evidence="2">Lipid-anchor</topology>
    </subcellularLocation>
</comment>
<dbReference type="GO" id="GO:0005886">
    <property type="term" value="C:plasma membrane"/>
    <property type="evidence" value="ECO:0007669"/>
    <property type="project" value="UniProtKB-SubCell"/>
</dbReference>
<keyword evidence="3" id="KW-0175">Coiled coil</keyword>
<keyword evidence="2" id="KW-0812">Transmembrane</keyword>
<dbReference type="PANTHER" id="PTHR30203:SF33">
    <property type="entry name" value="BLR4455 PROTEIN"/>
    <property type="match status" value="1"/>
</dbReference>
<name>A0A0M8MGB0_9FLAO</name>
<gene>
    <name evidence="4" type="ORF">AM493_06155</name>
</gene>
<comment type="similarity">
    <text evidence="1 2">Belongs to the outer membrane factor (OMF) (TC 1.B.17) family.</text>
</comment>
<dbReference type="Gene3D" id="1.20.1600.10">
    <property type="entry name" value="Outer membrane efflux proteins (OEP)"/>
    <property type="match status" value="1"/>
</dbReference>
<organism evidence="4 5">
    <name type="scientific">Flavobacterium akiainvivens</name>
    <dbReference type="NCBI Taxonomy" id="1202724"/>
    <lineage>
        <taxon>Bacteria</taxon>
        <taxon>Pseudomonadati</taxon>
        <taxon>Bacteroidota</taxon>
        <taxon>Flavobacteriia</taxon>
        <taxon>Flavobacteriales</taxon>
        <taxon>Flavobacteriaceae</taxon>
        <taxon>Flavobacterium</taxon>
    </lineage>
</organism>
<dbReference type="Gene3D" id="2.20.200.10">
    <property type="entry name" value="Outer membrane efflux proteins (OEP)"/>
    <property type="match status" value="1"/>
</dbReference>
<dbReference type="GO" id="GO:0015562">
    <property type="term" value="F:efflux transmembrane transporter activity"/>
    <property type="evidence" value="ECO:0007669"/>
    <property type="project" value="InterPro"/>
</dbReference>
<dbReference type="InterPro" id="IPR003423">
    <property type="entry name" value="OMP_efflux"/>
</dbReference>
<dbReference type="InterPro" id="IPR010131">
    <property type="entry name" value="MdtP/NodT-like"/>
</dbReference>
<reference evidence="4 5" key="1">
    <citation type="submission" date="2015-08" db="EMBL/GenBank/DDBJ databases">
        <title>Whole genome sequence of Flavobacterium akiainvivens IK-1T, from decaying Wikstroemia oahuensis, an endemic Hawaiian shrub.</title>
        <authorList>
            <person name="Wan X."/>
            <person name="Hou S."/>
            <person name="Saito J."/>
            <person name="Donachie S."/>
        </authorList>
    </citation>
    <scope>NUCLEOTIDE SEQUENCE [LARGE SCALE GENOMIC DNA]</scope>
    <source>
        <strain evidence="4 5">IK-1</strain>
    </source>
</reference>
<comment type="caution">
    <text evidence="4">The sequence shown here is derived from an EMBL/GenBank/DDBJ whole genome shotgun (WGS) entry which is preliminary data.</text>
</comment>
<feature type="coiled-coil region" evidence="3">
    <location>
        <begin position="429"/>
        <end position="456"/>
    </location>
</feature>
<sequence>MKATYYIAFALTTISLSSCVVGKKYQREELNAPAAFREDFRLTGDSIAMPWKEFYKDTKLQELIDKALTKNFEVATALKTMEQLDLNYKQAKLSILPSLDLNVSANRQYLSKTSLNGSLSEQFTGQEYLDDYNASLSLSWEADVWGKAALRKRDTRAAYFAQKENLQALKTRIIVQVAQAYYNLLGLDEQLKIAEKNIELTDSTLKMMRLQYNSGTISSLALDQTEAQKKTAELLLPQAKASIAVQENALQILCGAFPDRVERAGSLDSNTIEAKFPAGVPASLLSRRPDVKASEYLVMSAAAKAGLAKAAMYPSLTLTPSVGANTFEFEKWFDFPGSITKTIAAGLVQPLFRKKELSTAYKVAQIEQEKAVIAFKQSYTTAVGEVSDAMSKLKYAQERQGLVVQKTASLDKAVKDANLLYGNGMADYLEVITAQNSALQNDLEAINIKLEQVNAMIELYRALGGGVD</sequence>
<evidence type="ECO:0000313" key="4">
    <source>
        <dbReference type="EMBL" id="KOS05661.1"/>
    </source>
</evidence>
<dbReference type="RefSeq" id="WP_054406869.1">
    <property type="nucleotide sequence ID" value="NZ_FOYA01000003.1"/>
</dbReference>
<evidence type="ECO:0000256" key="2">
    <source>
        <dbReference type="RuleBase" id="RU362097"/>
    </source>
</evidence>
<dbReference type="SUPFAM" id="SSF56954">
    <property type="entry name" value="Outer membrane efflux proteins (OEP)"/>
    <property type="match status" value="1"/>
</dbReference>
<keyword evidence="2" id="KW-0449">Lipoprotein</keyword>
<keyword evidence="2" id="KW-0564">Palmitate</keyword>
<dbReference type="STRING" id="1202724.AM493_06155"/>